<dbReference type="Pfam" id="PF04055">
    <property type="entry name" value="Radical_SAM"/>
    <property type="match status" value="1"/>
</dbReference>
<evidence type="ECO:0000256" key="3">
    <source>
        <dbReference type="ARBA" id="ARBA00023004"/>
    </source>
</evidence>
<dbReference type="InterPro" id="IPR007197">
    <property type="entry name" value="rSAM"/>
</dbReference>
<evidence type="ECO:0000259" key="5">
    <source>
        <dbReference type="PROSITE" id="PS51918"/>
    </source>
</evidence>
<evidence type="ECO:0000313" key="7">
    <source>
        <dbReference type="Proteomes" id="UP000319219"/>
    </source>
</evidence>
<evidence type="ECO:0000313" key="6">
    <source>
        <dbReference type="EMBL" id="TQR97041.1"/>
    </source>
</evidence>
<dbReference type="PROSITE" id="PS51918">
    <property type="entry name" value="RADICAL_SAM"/>
    <property type="match status" value="1"/>
</dbReference>
<reference evidence="6 7" key="1">
    <citation type="submission" date="2019-07" db="EMBL/GenBank/DDBJ databases">
        <title>Paenibacillus ottowii sp. nov. isolated from a fermentation system processing bovine manure.</title>
        <authorList>
            <person name="Velazquez L.F."/>
            <person name="Rajbanshi S."/>
            <person name="Guan S."/>
            <person name="Hinchee M."/>
            <person name="Welsh A."/>
        </authorList>
    </citation>
    <scope>NUCLEOTIDE SEQUENCE [LARGE SCALE GENOMIC DNA]</scope>
    <source>
        <strain evidence="6 7">MS2379</strain>
    </source>
</reference>
<dbReference type="InterPro" id="IPR023885">
    <property type="entry name" value="4Fe4S-binding_SPASM_dom"/>
</dbReference>
<keyword evidence="2" id="KW-0479">Metal-binding</keyword>
<dbReference type="NCBIfam" id="TIGR04085">
    <property type="entry name" value="rSAM_more_4Fe4S"/>
    <property type="match status" value="1"/>
</dbReference>
<dbReference type="CDD" id="cd01335">
    <property type="entry name" value="Radical_SAM"/>
    <property type="match status" value="1"/>
</dbReference>
<dbReference type="SFLD" id="SFLDG01386">
    <property type="entry name" value="main_SPASM_domain-containing"/>
    <property type="match status" value="1"/>
</dbReference>
<evidence type="ECO:0000256" key="1">
    <source>
        <dbReference type="ARBA" id="ARBA00022691"/>
    </source>
</evidence>
<dbReference type="SUPFAM" id="SSF102114">
    <property type="entry name" value="Radical SAM enzymes"/>
    <property type="match status" value="1"/>
</dbReference>
<comment type="caution">
    <text evidence="6">The sequence shown here is derived from an EMBL/GenBank/DDBJ whole genome shotgun (WGS) entry which is preliminary data.</text>
</comment>
<keyword evidence="4" id="KW-0411">Iron-sulfur</keyword>
<dbReference type="Gene3D" id="3.20.20.70">
    <property type="entry name" value="Aldolase class I"/>
    <property type="match status" value="1"/>
</dbReference>
<keyword evidence="1" id="KW-0949">S-adenosyl-L-methionine</keyword>
<dbReference type="PANTHER" id="PTHR11228:SF7">
    <property type="entry name" value="PQQA PEPTIDE CYCLASE"/>
    <property type="match status" value="1"/>
</dbReference>
<accession>A0ABY3B054</accession>
<gene>
    <name evidence="6" type="ORF">FKV70_20160</name>
</gene>
<sequence length="410" mass="46308">MVYVLNPYSRELFHNHQVIIANTKSGAFLKTSSSYYLVLKDIVNKGQIESLLNPTKSSQHADVIHNLTSLFYELVNIKCILTEEQLTNIHEEVLDVVYLGLTNRCNLHCKHCSASADAHFTDALTTEKVKEIIDQIVVLKPQAINVTGGEPMMRLDIMELLAYIKQTFNGAILLSTNGLFITPKNVEQLIRYVDKVSLSLDGYDEETCNQIRGKGVFSRVIKSIKLLQSKGLKKIALSMVITKYTSDGGREKFIDLCEYLEVEPVVRILTSAGRAGENSEEIFPENPFVDDLTSQDVTCRLCSPAKREIFIGGNGNIYPCGGLMESDDFVLGNVFDNNLIELMAKGNQKADHNKIGCVRPWKFEPCNNCDVNLFCHHCISNIYYLHQNQELFDIICQKQKKQLQELVWNS</sequence>
<dbReference type="EMBL" id="VIJZ01000009">
    <property type="protein sequence ID" value="TQR97041.1"/>
    <property type="molecule type" value="Genomic_DNA"/>
</dbReference>
<dbReference type="InterPro" id="IPR013785">
    <property type="entry name" value="Aldolase_TIM"/>
</dbReference>
<keyword evidence="7" id="KW-1185">Reference proteome</keyword>
<evidence type="ECO:0000256" key="2">
    <source>
        <dbReference type="ARBA" id="ARBA00022723"/>
    </source>
</evidence>
<dbReference type="SFLD" id="SFLDS00029">
    <property type="entry name" value="Radical_SAM"/>
    <property type="match status" value="1"/>
</dbReference>
<dbReference type="PANTHER" id="PTHR11228">
    <property type="entry name" value="RADICAL SAM DOMAIN PROTEIN"/>
    <property type="match status" value="1"/>
</dbReference>
<name>A0ABY3B054_9BACL</name>
<evidence type="ECO:0000256" key="4">
    <source>
        <dbReference type="ARBA" id="ARBA00023014"/>
    </source>
</evidence>
<dbReference type="Proteomes" id="UP000319219">
    <property type="component" value="Unassembled WGS sequence"/>
</dbReference>
<dbReference type="SFLD" id="SFLDG01067">
    <property type="entry name" value="SPASM/twitch_domain_containing"/>
    <property type="match status" value="1"/>
</dbReference>
<protein>
    <submittedName>
        <fullName evidence="6">Radical SAM protein</fullName>
    </submittedName>
</protein>
<dbReference type="InterPro" id="IPR050377">
    <property type="entry name" value="Radical_SAM_PqqE_MftC-like"/>
</dbReference>
<organism evidence="6 7">
    <name type="scientific">Paenibacillus ottowii</name>
    <dbReference type="NCBI Taxonomy" id="2315729"/>
    <lineage>
        <taxon>Bacteria</taxon>
        <taxon>Bacillati</taxon>
        <taxon>Bacillota</taxon>
        <taxon>Bacilli</taxon>
        <taxon>Bacillales</taxon>
        <taxon>Paenibacillaceae</taxon>
        <taxon>Paenibacillus</taxon>
    </lineage>
</organism>
<dbReference type="Pfam" id="PF13186">
    <property type="entry name" value="SPASM"/>
    <property type="match status" value="1"/>
</dbReference>
<dbReference type="RefSeq" id="WP_142613992.1">
    <property type="nucleotide sequence ID" value="NZ_VIJZ01000009.1"/>
</dbReference>
<proteinExistence type="predicted"/>
<feature type="domain" description="Radical SAM core" evidence="5">
    <location>
        <begin position="91"/>
        <end position="305"/>
    </location>
</feature>
<keyword evidence="3" id="KW-0408">Iron</keyword>
<dbReference type="InterPro" id="IPR058240">
    <property type="entry name" value="rSAM_sf"/>
</dbReference>